<proteinExistence type="inferred from homology"/>
<sequence length="327" mass="38664">MDIIISPYVKISEHDNYTIYQYPKNYLELFLDELFYDNSIEVTDDYTFKMSINGFILNKVNLESLIDFEYLRQKQIATYWVSEWYDYLIVNVPDTMITFKSKLIYLTDNDITDLSEYKINNIVPDNLVKKITKTISKMSCSCFIRTDAYSPKDLLHREIVDTLEVTDAYTALKLITQSERCSSKLFGGDNKIISKYIVIREYVNYDTNYEFRCFIYNWRLTAISQSGFEYNSELHSKKNIIYQSIIKFWDKFSRICPYSECTMDLIYNDKWIDNTLNNSGVVIIEFNSFGEHMNASSGLYDWIKDHNILTRSKTPHFLLAEKPLNVL</sequence>
<dbReference type="EMBL" id="MH046811">
    <property type="protein sequence ID" value="AZL89819.1"/>
    <property type="molecule type" value="Genomic_DNA"/>
</dbReference>
<dbReference type="PANTHER" id="PTHR15323:SF6">
    <property type="entry name" value="CELL DIVISION CYCLE PROTEIN 123 HOMOLOG"/>
    <property type="match status" value="1"/>
</dbReference>
<name>A0A3Q8U8K7_9VIRU</name>
<accession>A0A3Q8U8K7</accession>
<protein>
    <submittedName>
        <fullName evidence="2">CDC123-like protein</fullName>
    </submittedName>
</protein>
<dbReference type="PANTHER" id="PTHR15323">
    <property type="entry name" value="D123 PROTEIN"/>
    <property type="match status" value="1"/>
</dbReference>
<organism evidence="2">
    <name type="scientific">Megavirus baoshan</name>
    <dbReference type="NCBI Taxonomy" id="2496520"/>
    <lineage>
        <taxon>Viruses</taxon>
        <taxon>Varidnaviria</taxon>
        <taxon>Bamfordvirae</taxon>
        <taxon>Nucleocytoviricota</taxon>
        <taxon>Megaviricetes</taxon>
        <taxon>Imitervirales</taxon>
        <taxon>Mimiviridae</taxon>
        <taxon>Megamimivirinae</taxon>
        <taxon>Megavirus</taxon>
        <taxon>Megavirus baoshanense</taxon>
    </lineage>
</organism>
<gene>
    <name evidence="2" type="ORF">Mb0982</name>
</gene>
<comment type="similarity">
    <text evidence="1">Belongs to the CDC123 family.</text>
</comment>
<dbReference type="InterPro" id="IPR009772">
    <property type="entry name" value="CDC123"/>
</dbReference>
<evidence type="ECO:0000256" key="1">
    <source>
        <dbReference type="ARBA" id="ARBA00011047"/>
    </source>
</evidence>
<evidence type="ECO:0000313" key="2">
    <source>
        <dbReference type="EMBL" id="AZL89819.1"/>
    </source>
</evidence>
<reference evidence="2" key="1">
    <citation type="submission" date="2018-03" db="EMBL/GenBank/DDBJ databases">
        <title>Draft genome sequences of Megaviruse, new member of the family Mimiviridae isolated from water in Shanghai, China.</title>
        <authorList>
            <person name="Xia Y."/>
        </authorList>
    </citation>
    <scope>NUCLEOTIDE SEQUENCE</scope>
    <source>
        <strain evidence="2">SH</strain>
    </source>
</reference>
<dbReference type="Pfam" id="PF07065">
    <property type="entry name" value="D123"/>
    <property type="match status" value="1"/>
</dbReference>